<sequence length="438" mass="48212">MTGAVAIGEERTLAAHPLRTAVLSEVHARPFTLMETPRRVLHFTFLTDVEHAQADRVALSRYLSARGLDAPKPDVKYFRASLGATLLRWEQHAEFTTYTWDLPSEGLAGVPVPFHPPAADVSDPMRLVPQPGPLLVAADLHLIADAGAGIAPERLFDRTSLARSVVYGGAAEIATDFLLDPAGYIRILVLDRALGPARAGSLVQRLLEIETYRTLALLGLPEAQRVTPQVRRIERALADLTESMRMTEGLAANHQQLDRLITLSSEIEAAAAATSYRFSASRAYNDILLQRLQAIDEHPVADFPTWATFLSRRMAPAVRTCQAIADREADLSVKLARAAGLLRTRVDIDVQRQNLEVLESMNRRSRLQLRLQQTVEGLSIAAVSYYVVGLISYLAKGAYDFGMSVTPELVTAGAVPIVVLVLWRLVSRIRKKHSEHEG</sequence>
<keyword evidence="1" id="KW-0472">Membrane</keyword>
<dbReference type="RefSeq" id="WP_126400827.1">
    <property type="nucleotide sequence ID" value="NZ_AP018907.1"/>
</dbReference>
<keyword evidence="1" id="KW-0812">Transmembrane</keyword>
<evidence type="ECO:0000313" key="3">
    <source>
        <dbReference type="Proteomes" id="UP000266934"/>
    </source>
</evidence>
<organism evidence="2 3">
    <name type="scientific">Blastochloris tepida</name>
    <dbReference type="NCBI Taxonomy" id="2233851"/>
    <lineage>
        <taxon>Bacteria</taxon>
        <taxon>Pseudomonadati</taxon>
        <taxon>Pseudomonadota</taxon>
        <taxon>Alphaproteobacteria</taxon>
        <taxon>Hyphomicrobiales</taxon>
        <taxon>Blastochloridaceae</taxon>
        <taxon>Blastochloris</taxon>
    </lineage>
</organism>
<feature type="transmembrane region" description="Helical" evidence="1">
    <location>
        <begin position="401"/>
        <end position="423"/>
    </location>
</feature>
<dbReference type="Proteomes" id="UP000266934">
    <property type="component" value="Chromosome"/>
</dbReference>
<accession>A0A348G2A9</accession>
<name>A0A348G2A9_9HYPH</name>
<keyword evidence="1" id="KW-1133">Transmembrane helix</keyword>
<dbReference type="InterPro" id="IPR021830">
    <property type="entry name" value="DUF3422"/>
</dbReference>
<proteinExistence type="predicted"/>
<keyword evidence="3" id="KW-1185">Reference proteome</keyword>
<feature type="transmembrane region" description="Helical" evidence="1">
    <location>
        <begin position="374"/>
        <end position="395"/>
    </location>
</feature>
<dbReference type="EMBL" id="AP018907">
    <property type="protein sequence ID" value="BBF93692.1"/>
    <property type="molecule type" value="Genomic_DNA"/>
</dbReference>
<gene>
    <name evidence="2" type="ORF">BLTE_23770</name>
</gene>
<reference evidence="2 3" key="1">
    <citation type="submission" date="2018-08" db="EMBL/GenBank/DDBJ databases">
        <title>Complete genome sequencing of Blastochloris tepida GI.</title>
        <authorList>
            <person name="Tsukatani Y."/>
            <person name="Mori H."/>
        </authorList>
    </citation>
    <scope>NUCLEOTIDE SEQUENCE [LARGE SCALE GENOMIC DNA]</scope>
    <source>
        <strain evidence="2 3">GI</strain>
    </source>
</reference>
<protein>
    <submittedName>
        <fullName evidence="2">Membrane protein</fullName>
    </submittedName>
</protein>
<dbReference type="KEGG" id="blag:BLTE_23770"/>
<evidence type="ECO:0000256" key="1">
    <source>
        <dbReference type="SAM" id="Phobius"/>
    </source>
</evidence>
<dbReference type="AlphaFoldDB" id="A0A348G2A9"/>
<evidence type="ECO:0000313" key="2">
    <source>
        <dbReference type="EMBL" id="BBF93692.1"/>
    </source>
</evidence>
<dbReference type="Pfam" id="PF11902">
    <property type="entry name" value="DUF3422"/>
    <property type="match status" value="1"/>
</dbReference>
<dbReference type="OrthoDB" id="9767470at2"/>